<sequence>MKRRLELSIFKSGSNESEQQKKIMIVELYSFFDEKDNEDYSHEIIGNLDIGIHLRNLYGQTEHLIYSLDKDMVKDIKDELNKRRISANPINLTETPELEMFQSLLNGVDTLIIIAQGNLDEQKIADLDAESFIELLREDFEMGDRNLNCLELFCCKMANAHDLRESLKSGLYSCVKNIISYPTLLAANEKGRVFIEEADENSDETDRFYSEDKKQDFQQIDQVICPEKKSENKV</sequence>
<proteinExistence type="predicted"/>
<dbReference type="EMBL" id="UGGT01000001">
    <property type="protein sequence ID" value="STO22979.1"/>
    <property type="molecule type" value="Genomic_DNA"/>
</dbReference>
<dbReference type="Proteomes" id="UP000254554">
    <property type="component" value="Unassembled WGS sequence"/>
</dbReference>
<protein>
    <submittedName>
        <fullName evidence="1">Uncharacterized protein</fullName>
    </submittedName>
</protein>
<dbReference type="AlphaFoldDB" id="A0A377GEI6"/>
<organism evidence="1 2">
    <name type="scientific">Fluoribacter dumoffii</name>
    <dbReference type="NCBI Taxonomy" id="463"/>
    <lineage>
        <taxon>Bacteria</taxon>
        <taxon>Pseudomonadati</taxon>
        <taxon>Pseudomonadota</taxon>
        <taxon>Gammaproteobacteria</taxon>
        <taxon>Legionellales</taxon>
        <taxon>Legionellaceae</taxon>
        <taxon>Fluoribacter</taxon>
    </lineage>
</organism>
<dbReference type="OrthoDB" id="5648256at2"/>
<dbReference type="RefSeq" id="WP_010655097.1">
    <property type="nucleotide sequence ID" value="NZ_JAPHOO010000002.1"/>
</dbReference>
<name>A0A377GEI6_9GAMM</name>
<evidence type="ECO:0000313" key="1">
    <source>
        <dbReference type="EMBL" id="STO22979.1"/>
    </source>
</evidence>
<dbReference type="GeneID" id="93293956"/>
<keyword evidence="2" id="KW-1185">Reference proteome</keyword>
<evidence type="ECO:0000313" key="2">
    <source>
        <dbReference type="Proteomes" id="UP000254554"/>
    </source>
</evidence>
<gene>
    <name evidence="1" type="ORF">NCTC11370_03081</name>
</gene>
<accession>A0A377GEI6</accession>
<reference evidence="1 2" key="1">
    <citation type="submission" date="2018-06" db="EMBL/GenBank/DDBJ databases">
        <authorList>
            <consortium name="Pathogen Informatics"/>
            <person name="Doyle S."/>
        </authorList>
    </citation>
    <scope>NUCLEOTIDE SEQUENCE [LARGE SCALE GENOMIC DNA]</scope>
    <source>
        <strain evidence="1 2">NCTC11370</strain>
    </source>
</reference>